<dbReference type="Proteomes" id="UP001150062">
    <property type="component" value="Unassembled WGS sequence"/>
</dbReference>
<name>A0ABQ8XP11_9EUKA</name>
<evidence type="ECO:0000313" key="3">
    <source>
        <dbReference type="Proteomes" id="UP001150062"/>
    </source>
</evidence>
<evidence type="ECO:0000313" key="2">
    <source>
        <dbReference type="EMBL" id="KAJ6233839.1"/>
    </source>
</evidence>
<feature type="region of interest" description="Disordered" evidence="1">
    <location>
        <begin position="1"/>
        <end position="45"/>
    </location>
</feature>
<protein>
    <submittedName>
        <fullName evidence="2">Uncharacterized protein</fullName>
    </submittedName>
</protein>
<gene>
    <name evidence="2" type="ORF">M0813_29515</name>
</gene>
<organism evidence="2 3">
    <name type="scientific">Anaeramoeba flamelloides</name>
    <dbReference type="NCBI Taxonomy" id="1746091"/>
    <lineage>
        <taxon>Eukaryota</taxon>
        <taxon>Metamonada</taxon>
        <taxon>Anaeramoebidae</taxon>
        <taxon>Anaeramoeba</taxon>
    </lineage>
</organism>
<evidence type="ECO:0000256" key="1">
    <source>
        <dbReference type="SAM" id="MobiDB-lite"/>
    </source>
</evidence>
<accession>A0ABQ8XP11</accession>
<proteinExistence type="predicted"/>
<dbReference type="EMBL" id="JAOAOG010000273">
    <property type="protein sequence ID" value="KAJ6233839.1"/>
    <property type="molecule type" value="Genomic_DNA"/>
</dbReference>
<feature type="compositionally biased region" description="Low complexity" evidence="1">
    <location>
        <begin position="27"/>
        <end position="44"/>
    </location>
</feature>
<keyword evidence="3" id="KW-1185">Reference proteome</keyword>
<reference evidence="2" key="1">
    <citation type="submission" date="2022-08" db="EMBL/GenBank/DDBJ databases">
        <title>Novel sulfate-reducing endosymbionts in the free-living metamonad Anaeramoeba.</title>
        <authorList>
            <person name="Jerlstrom-Hultqvist J."/>
            <person name="Cepicka I."/>
            <person name="Gallot-Lavallee L."/>
            <person name="Salas-Leiva D."/>
            <person name="Curtis B.A."/>
            <person name="Zahonova K."/>
            <person name="Pipaliya S."/>
            <person name="Dacks J."/>
            <person name="Roger A.J."/>
        </authorList>
    </citation>
    <scope>NUCLEOTIDE SEQUENCE</scope>
    <source>
        <strain evidence="2">Schooner1</strain>
    </source>
</reference>
<comment type="caution">
    <text evidence="2">The sequence shown here is derived from an EMBL/GenBank/DDBJ whole genome shotgun (WGS) entry which is preliminary data.</text>
</comment>
<sequence>MKEKTPQHQQNQNSRKVQEPKGTAPELSTKLFRTTTSSTTKLSTGARTKQEYNTYLLKDQNKLFVSFTKQKENNKSEIRSDDNRNKKNNFQIVYLAKPNQFQDTGVCTPSFLAENICHFY</sequence>